<dbReference type="Proteomes" id="UP000002945">
    <property type="component" value="Unassembled WGS sequence"/>
</dbReference>
<sequence>MKTLQIQELELIEGGNDFVDGFCDGFSTVSGIYGLAFALGWVPAVGQTAAIVMGVVSVGCAIAT</sequence>
<keyword evidence="2" id="KW-1185">Reference proteome</keyword>
<comment type="caution">
    <text evidence="1">The sequence shown here is derived from an EMBL/GenBank/DDBJ whole genome shotgun (WGS) entry which is preliminary data.</text>
</comment>
<name>A9DVB4_9FLAO</name>
<gene>
    <name evidence="1" type="ORF">KAOT1_03282</name>
</gene>
<evidence type="ECO:0000313" key="1">
    <source>
        <dbReference type="EMBL" id="EDP96399.1"/>
    </source>
</evidence>
<protein>
    <submittedName>
        <fullName evidence="1">Uncharacterized protein</fullName>
    </submittedName>
</protein>
<dbReference type="EMBL" id="ABIB01000004">
    <property type="protein sequence ID" value="EDP96399.1"/>
    <property type="molecule type" value="Genomic_DNA"/>
</dbReference>
<evidence type="ECO:0000313" key="2">
    <source>
        <dbReference type="Proteomes" id="UP000002945"/>
    </source>
</evidence>
<proteinExistence type="predicted"/>
<dbReference type="STRING" id="391587.KAOT1_03282"/>
<accession>A9DVB4</accession>
<dbReference type="AlphaFoldDB" id="A9DVB4"/>
<reference evidence="1 2" key="1">
    <citation type="journal article" date="2011" name="J. Bacteriol.">
        <title>Genome sequence of the algicidal bacterium Kordia algicida OT-1.</title>
        <authorList>
            <person name="Lee H.S."/>
            <person name="Kang S.G."/>
            <person name="Kwon K.K."/>
            <person name="Lee J.H."/>
            <person name="Kim S.J."/>
        </authorList>
    </citation>
    <scope>NUCLEOTIDE SEQUENCE [LARGE SCALE GENOMIC DNA]</scope>
    <source>
        <strain evidence="1 2">OT-1</strain>
    </source>
</reference>
<dbReference type="RefSeq" id="WP_007093229.1">
    <property type="nucleotide sequence ID" value="NZ_CP142125.1"/>
</dbReference>
<dbReference type="HOGENOM" id="CLU_2861915_0_0_10"/>
<organism evidence="1 2">
    <name type="scientific">Kordia algicida OT-1</name>
    <dbReference type="NCBI Taxonomy" id="391587"/>
    <lineage>
        <taxon>Bacteria</taxon>
        <taxon>Pseudomonadati</taxon>
        <taxon>Bacteroidota</taxon>
        <taxon>Flavobacteriia</taxon>
        <taxon>Flavobacteriales</taxon>
        <taxon>Flavobacteriaceae</taxon>
        <taxon>Kordia</taxon>
    </lineage>
</organism>